<gene>
    <name evidence="10" type="ORF">CJOHNSTONI_LOCUS5897</name>
</gene>
<keyword evidence="8 9" id="KW-0472">Membrane</keyword>
<keyword evidence="11" id="KW-1185">Reference proteome</keyword>
<keyword evidence="4 9" id="KW-0813">Transport</keyword>
<evidence type="ECO:0000313" key="10">
    <source>
        <dbReference type="EMBL" id="CAG9535926.1"/>
    </source>
</evidence>
<dbReference type="InterPro" id="IPR009357">
    <property type="entry name" value="Riboflavin_transptr"/>
</dbReference>
<feature type="transmembrane region" description="Helical" evidence="9">
    <location>
        <begin position="264"/>
        <end position="285"/>
    </location>
</feature>
<evidence type="ECO:0000256" key="4">
    <source>
        <dbReference type="ARBA" id="ARBA00022448"/>
    </source>
</evidence>
<evidence type="ECO:0000256" key="9">
    <source>
        <dbReference type="RuleBase" id="RU368035"/>
    </source>
</evidence>
<dbReference type="Proteomes" id="UP000746747">
    <property type="component" value="Unassembled WGS sequence"/>
</dbReference>
<comment type="function">
    <text evidence="9">Plasma membrane transporter mediating the uptake by cells of the water soluble vitamin B2/riboflavin that plays a key role in biochemical oxidation-reduction reactions of the carbohydrate, lipid, and amino acid metabolism.</text>
</comment>
<sequence>MTIKLSTYICVVLFGSTSWLSTNSVWMELPLLTKELPEGWSLPSYLTVVVQTASIGPLVYSIIRNFSKISIPIPAVILALLIFCCSCTVLMALFWSHTVFLFGQERSVILMILLFGMAIVNGTSNVLFIPYMAIFHSSYLTAYFVGMGLSALFPSIVSILQGSGSDCVVVNGTSIQTSGILQFGVAEFNFIMLGWMLFATAAFVYLIYHKNAETAEKKEPSVNQSPRKLSLPVNELSGCEANPLSQYIETCTAEDKSRADKLRFGLLLFLMAAINAQMNGIVPSLQSYASLPFSQKTYHLGLTLSNIVAPIVCFLPLFVKITRLSILGSLTMASTVLTGMIIIFAAMSPTPILQFSIWGSVLIIIIVVCSVALNSFVRTVLATILGDNATDNEIRLFWGGVFIQLGSFLGSIPMFLLINTFRLFVSAPPCP</sequence>
<keyword evidence="7 9" id="KW-1133">Transmembrane helix</keyword>
<dbReference type="PANTHER" id="PTHR12929:SF10">
    <property type="entry name" value="RIBOFLAVIN TRANSPORTER"/>
    <property type="match status" value="1"/>
</dbReference>
<dbReference type="Pfam" id="PF06237">
    <property type="entry name" value="SLC52_ribofla_tr"/>
    <property type="match status" value="1"/>
</dbReference>
<dbReference type="GO" id="GO:0005886">
    <property type="term" value="C:plasma membrane"/>
    <property type="evidence" value="ECO:0007669"/>
    <property type="project" value="UniProtKB-SubCell"/>
</dbReference>
<feature type="transmembrane region" description="Helical" evidence="9">
    <location>
        <begin position="140"/>
        <end position="160"/>
    </location>
</feature>
<evidence type="ECO:0000313" key="11">
    <source>
        <dbReference type="Proteomes" id="UP000746747"/>
    </source>
</evidence>
<dbReference type="OrthoDB" id="9995836at2759"/>
<dbReference type="EMBL" id="CAKAEH010001414">
    <property type="protein sequence ID" value="CAG9535926.1"/>
    <property type="molecule type" value="Genomic_DNA"/>
</dbReference>
<accession>A0A8J2QAD1</accession>
<comment type="catalytic activity">
    <reaction evidence="1 9">
        <text>riboflavin(in) = riboflavin(out)</text>
        <dbReference type="Rhea" id="RHEA:35015"/>
        <dbReference type="ChEBI" id="CHEBI:57986"/>
    </reaction>
</comment>
<protein>
    <recommendedName>
        <fullName evidence="9">Riboflavin transporter</fullName>
    </recommendedName>
</protein>
<name>A0A8J2QAD1_9BILA</name>
<reference evidence="10" key="1">
    <citation type="submission" date="2021-09" db="EMBL/GenBank/DDBJ databases">
        <authorList>
            <consortium name="Pathogen Informatics"/>
        </authorList>
    </citation>
    <scope>NUCLEOTIDE SEQUENCE</scope>
</reference>
<evidence type="ECO:0000256" key="3">
    <source>
        <dbReference type="ARBA" id="ARBA00006366"/>
    </source>
</evidence>
<comment type="similarity">
    <text evidence="3 9">Belongs to the riboflavin transporter family.</text>
</comment>
<feature type="transmembrane region" description="Helical" evidence="9">
    <location>
        <begin position="108"/>
        <end position="128"/>
    </location>
</feature>
<feature type="transmembrane region" description="Helical" evidence="9">
    <location>
        <begin position="75"/>
        <end position="96"/>
    </location>
</feature>
<feature type="transmembrane region" description="Helical" evidence="9">
    <location>
        <begin position="326"/>
        <end position="346"/>
    </location>
</feature>
<feature type="transmembrane region" description="Helical" evidence="9">
    <location>
        <begin position="44"/>
        <end position="63"/>
    </location>
</feature>
<evidence type="ECO:0000256" key="7">
    <source>
        <dbReference type="ARBA" id="ARBA00022989"/>
    </source>
</evidence>
<evidence type="ECO:0000256" key="5">
    <source>
        <dbReference type="ARBA" id="ARBA00022475"/>
    </source>
</evidence>
<feature type="transmembrane region" description="Helical" evidence="9">
    <location>
        <begin position="352"/>
        <end position="376"/>
    </location>
</feature>
<evidence type="ECO:0000256" key="6">
    <source>
        <dbReference type="ARBA" id="ARBA00022692"/>
    </source>
</evidence>
<feature type="transmembrane region" description="Helical" evidence="9">
    <location>
        <begin position="297"/>
        <end position="319"/>
    </location>
</feature>
<proteinExistence type="inferred from homology"/>
<comment type="subcellular location">
    <subcellularLocation>
        <location evidence="2 9">Cell membrane</location>
        <topology evidence="2 9">Multi-pass membrane protein</topology>
    </subcellularLocation>
</comment>
<keyword evidence="6 9" id="KW-0812">Transmembrane</keyword>
<feature type="transmembrane region" description="Helical" evidence="9">
    <location>
        <begin position="396"/>
        <end position="418"/>
    </location>
</feature>
<organism evidence="10 11">
    <name type="scientific">Cercopithifilaria johnstoni</name>
    <dbReference type="NCBI Taxonomy" id="2874296"/>
    <lineage>
        <taxon>Eukaryota</taxon>
        <taxon>Metazoa</taxon>
        <taxon>Ecdysozoa</taxon>
        <taxon>Nematoda</taxon>
        <taxon>Chromadorea</taxon>
        <taxon>Rhabditida</taxon>
        <taxon>Spirurina</taxon>
        <taxon>Spiruromorpha</taxon>
        <taxon>Filarioidea</taxon>
        <taxon>Onchocercidae</taxon>
        <taxon>Cercopithifilaria</taxon>
    </lineage>
</organism>
<keyword evidence="5 9" id="KW-1003">Cell membrane</keyword>
<evidence type="ECO:0000256" key="8">
    <source>
        <dbReference type="ARBA" id="ARBA00023136"/>
    </source>
</evidence>
<evidence type="ECO:0000256" key="2">
    <source>
        <dbReference type="ARBA" id="ARBA00004651"/>
    </source>
</evidence>
<dbReference type="AlphaFoldDB" id="A0A8J2QAD1"/>
<comment type="caution">
    <text evidence="10">The sequence shown here is derived from an EMBL/GenBank/DDBJ whole genome shotgun (WGS) entry which is preliminary data.</text>
</comment>
<evidence type="ECO:0000256" key="1">
    <source>
        <dbReference type="ARBA" id="ARBA00000215"/>
    </source>
</evidence>
<dbReference type="GO" id="GO:0032217">
    <property type="term" value="F:riboflavin transmembrane transporter activity"/>
    <property type="evidence" value="ECO:0007669"/>
    <property type="project" value="UniProtKB-UniRule"/>
</dbReference>
<feature type="transmembrane region" description="Helical" evidence="9">
    <location>
        <begin position="180"/>
        <end position="208"/>
    </location>
</feature>
<dbReference type="PANTHER" id="PTHR12929">
    <property type="entry name" value="SOLUTE CARRIER FAMILY 52"/>
    <property type="match status" value="1"/>
</dbReference>